<evidence type="ECO:0000313" key="9">
    <source>
        <dbReference type="Proteomes" id="UP000604825"/>
    </source>
</evidence>
<proteinExistence type="predicted"/>
<evidence type="ECO:0000256" key="5">
    <source>
        <dbReference type="ARBA" id="ARBA00023242"/>
    </source>
</evidence>
<keyword evidence="3" id="KW-0238">DNA-binding</keyword>
<keyword evidence="9" id="KW-1185">Reference proteome</keyword>
<feature type="region of interest" description="Disordered" evidence="6">
    <location>
        <begin position="1"/>
        <end position="46"/>
    </location>
</feature>
<evidence type="ECO:0000256" key="2">
    <source>
        <dbReference type="ARBA" id="ARBA00023015"/>
    </source>
</evidence>
<dbReference type="Gene3D" id="2.20.25.80">
    <property type="entry name" value="WRKY domain"/>
    <property type="match status" value="1"/>
</dbReference>
<keyword evidence="2" id="KW-0805">Transcription regulation</keyword>
<evidence type="ECO:0000256" key="4">
    <source>
        <dbReference type="ARBA" id="ARBA00023163"/>
    </source>
</evidence>
<name>A0A811NYW2_9POAL</name>
<reference evidence="8" key="1">
    <citation type="submission" date="2020-10" db="EMBL/GenBank/DDBJ databases">
        <authorList>
            <person name="Han B."/>
            <person name="Lu T."/>
            <person name="Zhao Q."/>
            <person name="Huang X."/>
            <person name="Zhao Y."/>
        </authorList>
    </citation>
    <scope>NUCLEOTIDE SEQUENCE</scope>
</reference>
<dbReference type="GO" id="GO:0043565">
    <property type="term" value="F:sequence-specific DNA binding"/>
    <property type="evidence" value="ECO:0007669"/>
    <property type="project" value="InterPro"/>
</dbReference>
<dbReference type="PANTHER" id="PTHR31282">
    <property type="entry name" value="WRKY TRANSCRIPTION FACTOR 21-RELATED"/>
    <property type="match status" value="1"/>
</dbReference>
<protein>
    <recommendedName>
        <fullName evidence="7">WRKY domain-containing protein</fullName>
    </recommendedName>
</protein>
<dbReference type="SMART" id="SM00774">
    <property type="entry name" value="WRKY"/>
    <property type="match status" value="1"/>
</dbReference>
<dbReference type="InterPro" id="IPR044810">
    <property type="entry name" value="WRKY_plant"/>
</dbReference>
<dbReference type="OrthoDB" id="669581at2759"/>
<keyword evidence="4" id="KW-0804">Transcription</keyword>
<accession>A0A811NYW2</accession>
<evidence type="ECO:0000256" key="6">
    <source>
        <dbReference type="SAM" id="MobiDB-lite"/>
    </source>
</evidence>
<sequence length="272" mass="30346">MKREQSFEFGDPSAPQDAMGDLPRSRLTALPELSLGSPHRSPRRAAAGITEVQYSGVGIGQRDRPSWVRLTYTPYFDGHLWRKYGQKKIKDAEHPRLYFRCSYREDRQCLASKLLQQKNGDDPPLYEVTYTYEHTCGAPPVSFPDIVAEPPAAREGLVLRFDSPGGHGGDARMQQNGHCQQSTSRSPFMMLSFGSSSQTHDHQPAVFRSDLDAAGSPSFPTEGLPAPPPANGDGGDMFSTLNSFAYDFDNQMHFGDHTYLPHNNSNHDYDDY</sequence>
<dbReference type="PROSITE" id="PS50811">
    <property type="entry name" value="WRKY"/>
    <property type="match status" value="1"/>
</dbReference>
<dbReference type="Proteomes" id="UP000604825">
    <property type="component" value="Unassembled WGS sequence"/>
</dbReference>
<dbReference type="GO" id="GO:0003700">
    <property type="term" value="F:DNA-binding transcription factor activity"/>
    <property type="evidence" value="ECO:0007669"/>
    <property type="project" value="InterPro"/>
</dbReference>
<dbReference type="InterPro" id="IPR036576">
    <property type="entry name" value="WRKY_dom_sf"/>
</dbReference>
<feature type="domain" description="WRKY" evidence="7">
    <location>
        <begin position="77"/>
        <end position="139"/>
    </location>
</feature>
<keyword evidence="5" id="KW-0539">Nucleus</keyword>
<dbReference type="Pfam" id="PF03106">
    <property type="entry name" value="WRKY"/>
    <property type="match status" value="1"/>
</dbReference>
<dbReference type="EMBL" id="CAJGYO010000005">
    <property type="protein sequence ID" value="CAD6229328.1"/>
    <property type="molecule type" value="Genomic_DNA"/>
</dbReference>
<dbReference type="GO" id="GO:0005634">
    <property type="term" value="C:nucleus"/>
    <property type="evidence" value="ECO:0007669"/>
    <property type="project" value="UniProtKB-SubCell"/>
</dbReference>
<comment type="subcellular location">
    <subcellularLocation>
        <location evidence="1">Nucleus</location>
    </subcellularLocation>
</comment>
<organism evidence="8 9">
    <name type="scientific">Miscanthus lutarioriparius</name>
    <dbReference type="NCBI Taxonomy" id="422564"/>
    <lineage>
        <taxon>Eukaryota</taxon>
        <taxon>Viridiplantae</taxon>
        <taxon>Streptophyta</taxon>
        <taxon>Embryophyta</taxon>
        <taxon>Tracheophyta</taxon>
        <taxon>Spermatophyta</taxon>
        <taxon>Magnoliopsida</taxon>
        <taxon>Liliopsida</taxon>
        <taxon>Poales</taxon>
        <taxon>Poaceae</taxon>
        <taxon>PACMAD clade</taxon>
        <taxon>Panicoideae</taxon>
        <taxon>Andropogonodae</taxon>
        <taxon>Andropogoneae</taxon>
        <taxon>Saccharinae</taxon>
        <taxon>Miscanthus</taxon>
    </lineage>
</organism>
<dbReference type="InterPro" id="IPR003657">
    <property type="entry name" value="WRKY_dom"/>
</dbReference>
<evidence type="ECO:0000256" key="1">
    <source>
        <dbReference type="ARBA" id="ARBA00004123"/>
    </source>
</evidence>
<feature type="region of interest" description="Disordered" evidence="6">
    <location>
        <begin position="210"/>
        <end position="234"/>
    </location>
</feature>
<evidence type="ECO:0000313" key="8">
    <source>
        <dbReference type="EMBL" id="CAD6229328.1"/>
    </source>
</evidence>
<gene>
    <name evidence="8" type="ORF">NCGR_LOCUS19930</name>
</gene>
<evidence type="ECO:0000256" key="3">
    <source>
        <dbReference type="ARBA" id="ARBA00023125"/>
    </source>
</evidence>
<dbReference type="AlphaFoldDB" id="A0A811NYW2"/>
<dbReference type="SUPFAM" id="SSF118290">
    <property type="entry name" value="WRKY DNA-binding domain"/>
    <property type="match status" value="1"/>
</dbReference>
<evidence type="ECO:0000259" key="7">
    <source>
        <dbReference type="PROSITE" id="PS50811"/>
    </source>
</evidence>
<comment type="caution">
    <text evidence="8">The sequence shown here is derived from an EMBL/GenBank/DDBJ whole genome shotgun (WGS) entry which is preliminary data.</text>
</comment>